<dbReference type="Gene3D" id="3.30.420.280">
    <property type="match status" value="1"/>
</dbReference>
<evidence type="ECO:0000313" key="2">
    <source>
        <dbReference type="EMBL" id="CAB4134515.1"/>
    </source>
</evidence>
<gene>
    <name evidence="2" type="ORF">UFOVP273_134</name>
</gene>
<dbReference type="SUPFAM" id="SSF52540">
    <property type="entry name" value="P-loop containing nucleoside triphosphate hydrolases"/>
    <property type="match status" value="1"/>
</dbReference>
<reference evidence="2" key="1">
    <citation type="submission" date="2020-04" db="EMBL/GenBank/DDBJ databases">
        <authorList>
            <person name="Chiriac C."/>
            <person name="Salcher M."/>
            <person name="Ghai R."/>
            <person name="Kavagutti S V."/>
        </authorList>
    </citation>
    <scope>NUCLEOTIDE SEQUENCE</scope>
</reference>
<dbReference type="InterPro" id="IPR052380">
    <property type="entry name" value="Viral_DNA_packaging_terminase"/>
</dbReference>
<proteinExistence type="predicted"/>
<dbReference type="PANTHER" id="PTHR39184:SF1">
    <property type="entry name" value="PBSX PHAGE TERMINASE LARGE SUBUNIT"/>
    <property type="match status" value="1"/>
</dbReference>
<feature type="domain" description="Phage terminase large subunit C-terminal" evidence="1">
    <location>
        <begin position="290"/>
        <end position="428"/>
    </location>
</feature>
<evidence type="ECO:0000259" key="1">
    <source>
        <dbReference type="Pfam" id="PF17288"/>
    </source>
</evidence>
<dbReference type="Gene3D" id="3.40.50.300">
    <property type="entry name" value="P-loop containing nucleotide triphosphate hydrolases"/>
    <property type="match status" value="1"/>
</dbReference>
<dbReference type="Pfam" id="PF03237">
    <property type="entry name" value="Terminase_6N"/>
    <property type="match status" value="1"/>
</dbReference>
<accession>A0A6J5LK01</accession>
<protein>
    <submittedName>
        <fullName evidence="2">XtmB Phage terminase large subunit</fullName>
    </submittedName>
</protein>
<organism evidence="2">
    <name type="scientific">uncultured Caudovirales phage</name>
    <dbReference type="NCBI Taxonomy" id="2100421"/>
    <lineage>
        <taxon>Viruses</taxon>
        <taxon>Duplodnaviria</taxon>
        <taxon>Heunggongvirae</taxon>
        <taxon>Uroviricota</taxon>
        <taxon>Caudoviricetes</taxon>
        <taxon>Peduoviridae</taxon>
        <taxon>Maltschvirus</taxon>
        <taxon>Maltschvirus maltsch</taxon>
    </lineage>
</organism>
<dbReference type="Pfam" id="PF17288">
    <property type="entry name" value="Terminase_3C"/>
    <property type="match status" value="1"/>
</dbReference>
<dbReference type="InterPro" id="IPR035413">
    <property type="entry name" value="Terminase_L_C"/>
</dbReference>
<sequence length="433" mass="49797">MLTISRDDVQRDVITEFDPTTRFIKLPIQNYLNILTWQGKRVSEELNDPQRALINAINNPKYRFVVAALSRRLGKTFIANIIGQLVTLIPNCNVLIMSPNFTLSNISFDLQRKFIKQFELEVTKDNAKDRIIELENGSTIRMGSINTVDSCVGRSYDLIIFDEAALGADAESAFNVSLRPTLDKPNSKAIFISTPRGKNNWFSHFWNRGFDPKFPEWVSLHADYTENRRMKQSDVDEAKASMSQAEFEQEYLASFVTFEGQIYQLEDECIVEFEPQDNLEFIAGMDPGYKDPTAFVVIAFNPETQIYHIVDEYLEAEAVTSKHAERFKEFESKYNISAIFIDSAAPQFAMDLAYTYDIATIKAKKAVLEGIAFVQTLVQNNRILVDPKCKNVIEMFDQYQWDKRETLVTERPVHDKYSHMADAVRYALYSFTI</sequence>
<dbReference type="InterPro" id="IPR027417">
    <property type="entry name" value="P-loop_NTPase"/>
</dbReference>
<name>A0A6J5LK01_9CAUD</name>
<dbReference type="PANTHER" id="PTHR39184">
    <property type="match status" value="1"/>
</dbReference>
<dbReference type="EMBL" id="LR796284">
    <property type="protein sequence ID" value="CAB4134515.1"/>
    <property type="molecule type" value="Genomic_DNA"/>
</dbReference>